<evidence type="ECO:0000256" key="1">
    <source>
        <dbReference type="SAM" id="MobiDB-lite"/>
    </source>
</evidence>
<dbReference type="Proteomes" id="UP000623440">
    <property type="component" value="Unassembled WGS sequence"/>
</dbReference>
<keyword evidence="3" id="KW-1185">Reference proteome</keyword>
<feature type="compositionally biased region" description="Basic and acidic residues" evidence="1">
    <location>
        <begin position="48"/>
        <end position="63"/>
    </location>
</feature>
<organism evidence="2 3">
    <name type="scientific">Nostoc flagelliforme FACHB-838</name>
    <dbReference type="NCBI Taxonomy" id="2692904"/>
    <lineage>
        <taxon>Bacteria</taxon>
        <taxon>Bacillati</taxon>
        <taxon>Cyanobacteriota</taxon>
        <taxon>Cyanophyceae</taxon>
        <taxon>Nostocales</taxon>
        <taxon>Nostocaceae</taxon>
        <taxon>Nostoc</taxon>
    </lineage>
</organism>
<gene>
    <name evidence="2" type="ORF">H6G97_50740</name>
</gene>
<protein>
    <submittedName>
        <fullName evidence="2">Uncharacterized protein</fullName>
    </submittedName>
</protein>
<evidence type="ECO:0000313" key="3">
    <source>
        <dbReference type="Proteomes" id="UP000623440"/>
    </source>
</evidence>
<feature type="region of interest" description="Disordered" evidence="1">
    <location>
        <begin position="44"/>
        <end position="63"/>
    </location>
</feature>
<reference evidence="2 3" key="1">
    <citation type="journal article" date="2020" name="ISME J.">
        <title>Comparative genomics reveals insights into cyanobacterial evolution and habitat adaptation.</title>
        <authorList>
            <person name="Chen M.Y."/>
            <person name="Teng W.K."/>
            <person name="Zhao L."/>
            <person name="Hu C.X."/>
            <person name="Zhou Y.K."/>
            <person name="Han B.P."/>
            <person name="Song L.R."/>
            <person name="Shu W.S."/>
        </authorList>
    </citation>
    <scope>NUCLEOTIDE SEQUENCE [LARGE SCALE GENOMIC DNA]</scope>
    <source>
        <strain evidence="2 3">FACHB-838</strain>
    </source>
</reference>
<proteinExistence type="predicted"/>
<sequence length="63" mass="7109">MRKRSAFATALDTFVQQLPIRAVVLGNVYDPTFSDDRRNFVGVLAGDRPPEPPAHEHCNSRDR</sequence>
<name>A0ABR8E7H1_9NOSO</name>
<accession>A0ABR8E7H1</accession>
<comment type="caution">
    <text evidence="2">The sequence shown here is derived from an EMBL/GenBank/DDBJ whole genome shotgun (WGS) entry which is preliminary data.</text>
</comment>
<dbReference type="EMBL" id="JACJSI010000642">
    <property type="protein sequence ID" value="MBD2537041.1"/>
    <property type="molecule type" value="Genomic_DNA"/>
</dbReference>
<dbReference type="RefSeq" id="WP_190947657.1">
    <property type="nucleotide sequence ID" value="NZ_JACJSI010000642.1"/>
</dbReference>
<evidence type="ECO:0000313" key="2">
    <source>
        <dbReference type="EMBL" id="MBD2537041.1"/>
    </source>
</evidence>